<dbReference type="Gene3D" id="3.20.20.80">
    <property type="entry name" value="Glycosidases"/>
    <property type="match status" value="1"/>
</dbReference>
<dbReference type="EMBL" id="DXCD01000102">
    <property type="protein sequence ID" value="HIZ13053.1"/>
    <property type="molecule type" value="Genomic_DNA"/>
</dbReference>
<keyword evidence="1" id="KW-0378">Hydrolase</keyword>
<evidence type="ECO:0000256" key="4">
    <source>
        <dbReference type="SAM" id="Phobius"/>
    </source>
</evidence>
<dbReference type="InterPro" id="IPR008979">
    <property type="entry name" value="Galactose-bd-like_sf"/>
</dbReference>
<keyword evidence="4" id="KW-1133">Transmembrane helix</keyword>
<dbReference type="PANTHER" id="PTHR12872:SF1">
    <property type="entry name" value="ALPHA-N-ACETYLGLUCOSAMINIDASE"/>
    <property type="match status" value="1"/>
</dbReference>
<keyword evidence="4" id="KW-0812">Transmembrane</keyword>
<gene>
    <name evidence="7" type="ORF">H9817_03895</name>
</gene>
<feature type="signal peptide" evidence="5">
    <location>
        <begin position="1"/>
        <end position="31"/>
    </location>
</feature>
<dbReference type="InterPro" id="IPR000421">
    <property type="entry name" value="FA58C"/>
</dbReference>
<dbReference type="Pfam" id="PF07554">
    <property type="entry name" value="FIVAR"/>
    <property type="match status" value="3"/>
</dbReference>
<dbReference type="PROSITE" id="PS50022">
    <property type="entry name" value="FA58C_3"/>
    <property type="match status" value="2"/>
</dbReference>
<protein>
    <submittedName>
        <fullName evidence="7">Alpha-N-acetylglucosaminidase C-terminal domain-containing protein</fullName>
    </submittedName>
</protein>
<dbReference type="InterPro" id="IPR024733">
    <property type="entry name" value="NAGLU_tim-barrel"/>
</dbReference>
<feature type="transmembrane region" description="Helical" evidence="4">
    <location>
        <begin position="1655"/>
        <end position="1676"/>
    </location>
</feature>
<dbReference type="InterPro" id="IPR007781">
    <property type="entry name" value="NAGLU"/>
</dbReference>
<dbReference type="Gene3D" id="2.60.120.260">
    <property type="entry name" value="Galactose-binding domain-like"/>
    <property type="match status" value="4"/>
</dbReference>
<evidence type="ECO:0000256" key="1">
    <source>
        <dbReference type="ARBA" id="ARBA00022801"/>
    </source>
</evidence>
<feature type="chain" id="PRO_5039183754" evidence="5">
    <location>
        <begin position="32"/>
        <end position="1682"/>
    </location>
</feature>
<proteinExistence type="predicted"/>
<accession>A0A9D2D9X9</accession>
<dbReference type="Pfam" id="PF00754">
    <property type="entry name" value="F5_F8_type_C"/>
    <property type="match status" value="2"/>
</dbReference>
<name>A0A9D2D9X9_9FIRM</name>
<dbReference type="InterPro" id="IPR029018">
    <property type="entry name" value="Hex-like_dom2"/>
</dbReference>
<organism evidence="7 8">
    <name type="scientific">Candidatus Mediterraneibacter stercorigallinarum</name>
    <dbReference type="NCBI Taxonomy" id="2838686"/>
    <lineage>
        <taxon>Bacteria</taxon>
        <taxon>Bacillati</taxon>
        <taxon>Bacillota</taxon>
        <taxon>Clostridia</taxon>
        <taxon>Lachnospirales</taxon>
        <taxon>Lachnospiraceae</taxon>
        <taxon>Mediterraneibacter</taxon>
    </lineage>
</organism>
<reference evidence="7" key="1">
    <citation type="journal article" date="2021" name="PeerJ">
        <title>Extensive microbial diversity within the chicken gut microbiome revealed by metagenomics and culture.</title>
        <authorList>
            <person name="Gilroy R."/>
            <person name="Ravi A."/>
            <person name="Getino M."/>
            <person name="Pursley I."/>
            <person name="Horton D.L."/>
            <person name="Alikhan N.F."/>
            <person name="Baker D."/>
            <person name="Gharbi K."/>
            <person name="Hall N."/>
            <person name="Watson M."/>
            <person name="Adriaenssens E.M."/>
            <person name="Foster-Nyarko E."/>
            <person name="Jarju S."/>
            <person name="Secka A."/>
            <person name="Antonio M."/>
            <person name="Oren A."/>
            <person name="Chaudhuri R.R."/>
            <person name="La Ragione R."/>
            <person name="Hildebrand F."/>
            <person name="Pallen M.J."/>
        </authorList>
    </citation>
    <scope>NUCLEOTIDE SEQUENCE</scope>
    <source>
        <strain evidence="7">ChiGjej1B1-13045</strain>
    </source>
</reference>
<feature type="domain" description="F5/8 type C" evidence="6">
    <location>
        <begin position="1225"/>
        <end position="1378"/>
    </location>
</feature>
<dbReference type="Pfam" id="PF05089">
    <property type="entry name" value="NAGLU"/>
    <property type="match status" value="1"/>
</dbReference>
<sequence length="1682" mass="184534">MKRGKSIAAWLLTCALVITTLLSGTPVSVSAEENAEDSLVNIAKNCDVTVPENENAVANMFDDNTQTIWSPATQAGWPATVTFKLPAENTKPVEKISIKFKVENSSQDNWAMDVKLGYYVNSVTTDELIAKEVTGHKLKDEFVFEFEEPINVSHVLVTMSNPTNGDQTATFWPQIAEMGIFVAEDSQQEDLDNLASGAAITSCGGSAGTAANLTDNNYSSLYVFYNGGMSSIDGEAWVQADLGRDADVSSLEIAFEHLSSDANNFQFTYSIYGRSTSDEDWIPLVTGAKADRTANSVNEHLLGVDGASVKLSKIKIVIDEITSTGGDPWPAIAEFKIFGKEQPIEDPDNLAWNKPAHTNTNQTAAGRITDGNTAAGWSGSYYPGYVDIDLEENYNISDIEVYLPSAGYSQYDIYTSMDGRDFTKLLSKTDKESTPETGDRYEVDVEARIVRVYLNYQSAGSNAVINEVRVLGEASGTPVQEKPAIEIENFEGSKYDVEITDEMTIQEVQGIISRQLGDEYVDWFTFELAENPNGTGYDYYTLTEEDGKIHITGNDGVSLATGLNYYLKYYLNVHISQVGNQVNMPEEAVSLNGETITRETKLPVRYAYNYCTLSYAMAFWGEEEWRNELDWLALNGVNTVLDATAQEEVWRRFLMECGYTEQEAKDYIAGPAYYAWAYMANMSGYGGPVHDSWFVDRTELARENQLSMRKLGMQPILQGYCGMVPVDIASKDPSTEGSVIAQGSWCSFTRPSMLNVTSEAYSTYAERFYRIQKEVFGDVTDYYATDPYHEGGNPGGVAADTVGRNVLGEMMKADGDAVWVIQSWGSNPTTGLLQGIAPNKEHALILDLYAEKQPRWETFNNSPEFSDTPWVYCMLNNFGGRLGLHGHIDNFVNEIPRALNTADYMTGIGITPEASVNNPVLYDLFFETIWAEDADNVQAIDLDQWFRDYTTRRYGAESESAYEAMQILHDTVYNPELNMKGQGAPESVVNARPAENISAASTWGNAVIDYNKEDLEKAASLLLEDYDILKDSEGYQYDLANVLEQVLSNSAQEYHKAMVRAYQAGDLDQFTQISDKFLSLIDMVEKVTGTQEKFMVGTWIEQAKGLAENADEFTKELYEFNARSLVTTWGSINQANSGGLHDYSNRQWSGLTADYYKPRWEKWIEERKKDLSGGDGQNFTSAQWFEMEWEWVNSNNEYPTEPNGLDLSELGQEVLSDYSVTGVPKDPAEDDSRDLAMDGWQVTAGSEQSTSGSEGPASNLIDNNTTTIWHSSWNGTEMENLWVNIRLPELTKVDGLRYLPRTSGSNGIITGYVIEVSSDNGQTYHEVTSGSWANSNSWKIVSFEEEAVTDVRLKTTASVTDSSGKNYASGAEIRLTGETEEEPSEPVSKKTLEYFLNRAKALVEDGSVDDCVESIQKLFEEAIAEGEAVMADENATREEVTNATEKLMLAVQALDLKAGDKTDLEMAAELGDMIDLTQYVEEGQAEFTEALVKAKEVLADGDAFQEDVDSAWNALVDAISNLRLKADKSVLEDLISQVGSLDLTGYTEESVSVFRAALAAANGILADETLSENDQAKVDEAVAALQAAYDGLEKAQGGEPENPGGGDQEKPQNPDGDNGNQGGTSGGNGSGSGTDNGNQNSTAAGTGKAAKTGDAAPIAAAGMMLVISAGAVLAAMRKRSGQ</sequence>
<evidence type="ECO:0000313" key="7">
    <source>
        <dbReference type="EMBL" id="HIZ13053.1"/>
    </source>
</evidence>
<dbReference type="Gene3D" id="3.30.379.10">
    <property type="entry name" value="Chitobiase/beta-hexosaminidase domain 2-like"/>
    <property type="match status" value="1"/>
</dbReference>
<dbReference type="Proteomes" id="UP000824017">
    <property type="component" value="Unassembled WGS sequence"/>
</dbReference>
<dbReference type="PANTHER" id="PTHR12872">
    <property type="entry name" value="ALPHA-N-ACETYLGLUCOSAMINIDASE"/>
    <property type="match status" value="1"/>
</dbReference>
<feature type="compositionally biased region" description="Polar residues" evidence="3">
    <location>
        <begin position="1243"/>
        <end position="1253"/>
    </location>
</feature>
<evidence type="ECO:0000259" key="6">
    <source>
        <dbReference type="PROSITE" id="PS50022"/>
    </source>
</evidence>
<feature type="compositionally biased region" description="Low complexity" evidence="3">
    <location>
        <begin position="1635"/>
        <end position="1652"/>
    </location>
</feature>
<dbReference type="InterPro" id="IPR024240">
    <property type="entry name" value="NAGLU_N"/>
</dbReference>
<evidence type="ECO:0000313" key="8">
    <source>
        <dbReference type="Proteomes" id="UP000824017"/>
    </source>
</evidence>
<keyword evidence="5" id="KW-0732">Signal</keyword>
<evidence type="ECO:0000256" key="2">
    <source>
        <dbReference type="ARBA" id="ARBA00023295"/>
    </source>
</evidence>
<dbReference type="Pfam" id="PF12971">
    <property type="entry name" value="NAGLU_N"/>
    <property type="match status" value="1"/>
</dbReference>
<dbReference type="SUPFAM" id="SSF49785">
    <property type="entry name" value="Galactose-binding domain-like"/>
    <property type="match status" value="4"/>
</dbReference>
<dbReference type="InterPro" id="IPR024732">
    <property type="entry name" value="NAGLU_C"/>
</dbReference>
<dbReference type="GO" id="GO:0005975">
    <property type="term" value="P:carbohydrate metabolic process"/>
    <property type="evidence" value="ECO:0007669"/>
    <property type="project" value="UniProtKB-ARBA"/>
</dbReference>
<keyword evidence="4" id="KW-0472">Membrane</keyword>
<dbReference type="Gene3D" id="1.20.120.670">
    <property type="entry name" value="N-acetyl-b-d-glucoasminidase"/>
    <property type="match status" value="1"/>
</dbReference>
<evidence type="ECO:0000256" key="3">
    <source>
        <dbReference type="SAM" id="MobiDB-lite"/>
    </source>
</evidence>
<reference evidence="7" key="2">
    <citation type="submission" date="2021-04" db="EMBL/GenBank/DDBJ databases">
        <authorList>
            <person name="Gilroy R."/>
        </authorList>
    </citation>
    <scope>NUCLEOTIDE SEQUENCE</scope>
    <source>
        <strain evidence="7">ChiGjej1B1-13045</strain>
    </source>
</reference>
<dbReference type="Pfam" id="PF12972">
    <property type="entry name" value="NAGLU_C"/>
    <property type="match status" value="1"/>
</dbReference>
<dbReference type="Gene3D" id="1.20.1270.90">
    <property type="entry name" value="AF1782-like"/>
    <property type="match status" value="3"/>
</dbReference>
<comment type="caution">
    <text evidence="7">The sequence shown here is derived from an EMBL/GenBank/DDBJ whole genome shotgun (WGS) entry which is preliminary data.</text>
</comment>
<keyword evidence="2" id="KW-0326">Glycosidase</keyword>
<evidence type="ECO:0000256" key="5">
    <source>
        <dbReference type="SAM" id="SignalP"/>
    </source>
</evidence>
<dbReference type="GO" id="GO:0016798">
    <property type="term" value="F:hydrolase activity, acting on glycosyl bonds"/>
    <property type="evidence" value="ECO:0007669"/>
    <property type="project" value="UniProtKB-KW"/>
</dbReference>
<feature type="domain" description="F5/8 type C" evidence="6">
    <location>
        <begin position="332"/>
        <end position="473"/>
    </location>
</feature>
<feature type="region of interest" description="Disordered" evidence="3">
    <location>
        <begin position="1242"/>
        <end position="1263"/>
    </location>
</feature>
<feature type="region of interest" description="Disordered" evidence="3">
    <location>
        <begin position="1594"/>
        <end position="1652"/>
    </location>
</feature>
<feature type="compositionally biased region" description="Gly residues" evidence="3">
    <location>
        <begin position="1619"/>
        <end position="1634"/>
    </location>
</feature>